<dbReference type="InterPro" id="IPR033644">
    <property type="entry name" value="Ferrochelatase_C"/>
</dbReference>
<dbReference type="NCBIfam" id="TIGR00109">
    <property type="entry name" value="hemH"/>
    <property type="match status" value="1"/>
</dbReference>
<keyword evidence="4 7" id="KW-0456">Lyase</keyword>
<dbReference type="GO" id="GO:0046872">
    <property type="term" value="F:metal ion binding"/>
    <property type="evidence" value="ECO:0007669"/>
    <property type="project" value="UniProtKB-KW"/>
</dbReference>
<comment type="catalytic activity">
    <reaction evidence="6">
        <text>Fe-coproporphyrin III + 2 H(+) = coproporphyrin III + Fe(2+)</text>
        <dbReference type="Rhea" id="RHEA:49572"/>
        <dbReference type="ChEBI" id="CHEBI:15378"/>
        <dbReference type="ChEBI" id="CHEBI:29033"/>
        <dbReference type="ChEBI" id="CHEBI:68438"/>
        <dbReference type="ChEBI" id="CHEBI:131725"/>
        <dbReference type="EC" id="4.99.1.9"/>
    </reaction>
    <physiologicalReaction direction="right-to-left" evidence="6">
        <dbReference type="Rhea" id="RHEA:49574"/>
    </physiologicalReaction>
</comment>
<keyword evidence="7" id="KW-0479">Metal-binding</keyword>
<evidence type="ECO:0000256" key="2">
    <source>
        <dbReference type="ARBA" id="ARBA00023004"/>
    </source>
</evidence>
<comment type="similarity">
    <text evidence="1 7 8">Belongs to the ferrochelatase family.</text>
</comment>
<accession>A0A2A5CAL4</accession>
<feature type="binding site" evidence="7">
    <location>
        <position position="305"/>
    </location>
    <ligand>
        <name>Fe(2+)</name>
        <dbReference type="ChEBI" id="CHEBI:29033"/>
    </ligand>
</feature>
<evidence type="ECO:0000256" key="1">
    <source>
        <dbReference type="ARBA" id="ARBA00007718"/>
    </source>
</evidence>
<dbReference type="AlphaFoldDB" id="A0A2A5CAL4"/>
<keyword evidence="7" id="KW-0963">Cytoplasm</keyword>
<dbReference type="InterPro" id="IPR001015">
    <property type="entry name" value="Ferrochelatase"/>
</dbReference>
<dbReference type="CDD" id="cd03411">
    <property type="entry name" value="Ferrochelatase_N"/>
    <property type="match status" value="1"/>
</dbReference>
<sequence length="353" mass="39600">MKKRAVLLVNLGSPDAPEVPEVRKYLKQFLMDPYVIHLPWLLRALLVNFLVLPKRPHSSAEAYRSIWTEDGSPLIHYSQELLKALQAKLDIPVAIAMRYGKPSIESQIKSLLANGGSNGDGDGNKKIDEILFIPLYPHHADSTVTTSVKEAERVIRENNFSVKLQTLKPFYDDKSYIDALVNSAASALSENYDHILFSYHGLPELHITKADPTDNHCLKSESCCSVTSASPAHATCYRHQVLRTTECFAQKAGLSSDQYTVAYQSRLGRAQWLEPSTDNTLVKLAQQGKKKILVLCPAFVTDCLETLEEIDIRGRKTFFAAGGEELTYIPCLNDNEDWVDCLSKWIKEYPTAQ</sequence>
<protein>
    <recommendedName>
        <fullName evidence="7">Ferrochelatase</fullName>
        <ecNumber evidence="7">4.98.1.1</ecNumber>
    </recommendedName>
    <alternativeName>
        <fullName evidence="7">Heme synthase</fullName>
    </alternativeName>
    <alternativeName>
        <fullName evidence="7">Protoheme ferro-lyase</fullName>
    </alternativeName>
</protein>
<dbReference type="Pfam" id="PF00762">
    <property type="entry name" value="Ferrochelatase"/>
    <property type="match status" value="1"/>
</dbReference>
<dbReference type="HAMAP" id="MF_00323">
    <property type="entry name" value="Ferrochelatase"/>
    <property type="match status" value="1"/>
</dbReference>
<dbReference type="GO" id="GO:0005737">
    <property type="term" value="C:cytoplasm"/>
    <property type="evidence" value="ECO:0007669"/>
    <property type="project" value="UniProtKB-SubCell"/>
</dbReference>
<dbReference type="InterPro" id="IPR033659">
    <property type="entry name" value="Ferrochelatase_N"/>
</dbReference>
<feature type="binding site" evidence="7">
    <location>
        <position position="200"/>
    </location>
    <ligand>
        <name>Fe(2+)</name>
        <dbReference type="ChEBI" id="CHEBI:29033"/>
    </ligand>
</feature>
<comment type="function">
    <text evidence="7">Catalyzes the ferrous insertion into protoporphyrin IX.</text>
</comment>
<comment type="pathway">
    <text evidence="7">Porphyrin-containing compound metabolism; protoheme biosynthesis; protoheme from protoporphyrin-IX: step 1/1.</text>
</comment>
<evidence type="ECO:0000256" key="4">
    <source>
        <dbReference type="ARBA" id="ARBA00023239"/>
    </source>
</evidence>
<gene>
    <name evidence="7" type="primary">hemH</name>
    <name evidence="9" type="ORF">COA71_10010</name>
</gene>
<dbReference type="Gene3D" id="3.40.50.1400">
    <property type="match status" value="2"/>
</dbReference>
<dbReference type="GO" id="GO:0004325">
    <property type="term" value="F:ferrochelatase activity"/>
    <property type="evidence" value="ECO:0007669"/>
    <property type="project" value="UniProtKB-UniRule"/>
</dbReference>
<keyword evidence="2 7" id="KW-0408">Iron</keyword>
<comment type="subcellular location">
    <subcellularLocation>
        <location evidence="7">Cytoplasm</location>
    </subcellularLocation>
</comment>
<evidence type="ECO:0000313" key="10">
    <source>
        <dbReference type="Proteomes" id="UP000228987"/>
    </source>
</evidence>
<keyword evidence="3 7" id="KW-0350">Heme biosynthesis</keyword>
<evidence type="ECO:0000256" key="5">
    <source>
        <dbReference type="ARBA" id="ARBA00023244"/>
    </source>
</evidence>
<reference evidence="10" key="1">
    <citation type="submission" date="2017-08" db="EMBL/GenBank/DDBJ databases">
        <title>A dynamic microbial community with high functional redundancy inhabits the cold, oxic subseafloor aquifer.</title>
        <authorList>
            <person name="Tully B.J."/>
            <person name="Wheat C.G."/>
            <person name="Glazer B.T."/>
            <person name="Huber J.A."/>
        </authorList>
    </citation>
    <scope>NUCLEOTIDE SEQUENCE [LARGE SCALE GENOMIC DNA]</scope>
</reference>
<dbReference type="EMBL" id="NVWI01000007">
    <property type="protein sequence ID" value="PCJ40924.1"/>
    <property type="molecule type" value="Genomic_DNA"/>
</dbReference>
<dbReference type="CDD" id="cd00419">
    <property type="entry name" value="Ferrochelatase_C"/>
    <property type="match status" value="1"/>
</dbReference>
<organism evidence="9 10">
    <name type="scientific">SAR86 cluster bacterium</name>
    <dbReference type="NCBI Taxonomy" id="2030880"/>
    <lineage>
        <taxon>Bacteria</taxon>
        <taxon>Pseudomonadati</taxon>
        <taxon>Pseudomonadota</taxon>
        <taxon>Gammaproteobacteria</taxon>
        <taxon>SAR86 cluster</taxon>
    </lineage>
</organism>
<evidence type="ECO:0000313" key="9">
    <source>
        <dbReference type="EMBL" id="PCJ40924.1"/>
    </source>
</evidence>
<keyword evidence="5 7" id="KW-0627">Porphyrin biosynthesis</keyword>
<evidence type="ECO:0000256" key="6">
    <source>
        <dbReference type="ARBA" id="ARBA00024536"/>
    </source>
</evidence>
<proteinExistence type="inferred from homology"/>
<dbReference type="Proteomes" id="UP000228987">
    <property type="component" value="Unassembled WGS sequence"/>
</dbReference>
<name>A0A2A5CAL4_9GAMM</name>
<evidence type="ECO:0000256" key="3">
    <source>
        <dbReference type="ARBA" id="ARBA00023133"/>
    </source>
</evidence>
<comment type="catalytic activity">
    <reaction evidence="7">
        <text>heme b + 2 H(+) = protoporphyrin IX + Fe(2+)</text>
        <dbReference type="Rhea" id="RHEA:22584"/>
        <dbReference type="ChEBI" id="CHEBI:15378"/>
        <dbReference type="ChEBI" id="CHEBI:29033"/>
        <dbReference type="ChEBI" id="CHEBI:57306"/>
        <dbReference type="ChEBI" id="CHEBI:60344"/>
        <dbReference type="EC" id="4.98.1.1"/>
    </reaction>
</comment>
<evidence type="ECO:0000256" key="7">
    <source>
        <dbReference type="HAMAP-Rule" id="MF_00323"/>
    </source>
</evidence>
<evidence type="ECO:0000256" key="8">
    <source>
        <dbReference type="RuleBase" id="RU004185"/>
    </source>
</evidence>
<dbReference type="GO" id="GO:0006783">
    <property type="term" value="P:heme biosynthetic process"/>
    <property type="evidence" value="ECO:0007669"/>
    <property type="project" value="UniProtKB-UniRule"/>
</dbReference>
<dbReference type="PANTHER" id="PTHR11108">
    <property type="entry name" value="FERROCHELATASE"/>
    <property type="match status" value="1"/>
</dbReference>
<dbReference type="UniPathway" id="UPA00252">
    <property type="reaction ID" value="UER00325"/>
</dbReference>
<dbReference type="SUPFAM" id="SSF53800">
    <property type="entry name" value="Chelatase"/>
    <property type="match status" value="1"/>
</dbReference>
<dbReference type="PANTHER" id="PTHR11108:SF1">
    <property type="entry name" value="FERROCHELATASE, MITOCHONDRIAL"/>
    <property type="match status" value="1"/>
</dbReference>
<dbReference type="EC" id="4.98.1.1" evidence="7"/>
<comment type="caution">
    <text evidence="9">The sequence shown here is derived from an EMBL/GenBank/DDBJ whole genome shotgun (WGS) entry which is preliminary data.</text>
</comment>